<accession>A0A1I2JC41</accession>
<dbReference type="AlphaFoldDB" id="A0A1I2JC41"/>
<evidence type="ECO:0000313" key="16">
    <source>
        <dbReference type="EMBL" id="SFF51668.1"/>
    </source>
</evidence>
<evidence type="ECO:0000256" key="13">
    <source>
        <dbReference type="ARBA" id="ARBA00023295"/>
    </source>
</evidence>
<dbReference type="Pfam" id="PF00633">
    <property type="entry name" value="HHH"/>
    <property type="match status" value="1"/>
</dbReference>
<gene>
    <name evidence="16" type="ORF">SAMN04488120_106136</name>
</gene>
<dbReference type="InterPro" id="IPR029119">
    <property type="entry name" value="MutY_C"/>
</dbReference>
<evidence type="ECO:0000256" key="4">
    <source>
        <dbReference type="ARBA" id="ARBA00012045"/>
    </source>
</evidence>
<keyword evidence="11" id="KW-0411">Iron-sulfur</keyword>
<evidence type="ECO:0000256" key="11">
    <source>
        <dbReference type="ARBA" id="ARBA00023014"/>
    </source>
</evidence>
<dbReference type="PANTHER" id="PTHR42944:SF1">
    <property type="entry name" value="ADENINE DNA GLYCOSYLASE"/>
    <property type="match status" value="1"/>
</dbReference>
<keyword evidence="13 14" id="KW-0326">Glycosidase</keyword>
<dbReference type="CDD" id="cd03431">
    <property type="entry name" value="NUDIX_DNA_Glycosylase_C-MutY"/>
    <property type="match status" value="1"/>
</dbReference>
<dbReference type="GO" id="GO:0034039">
    <property type="term" value="F:8-oxo-7,8-dihydroguanine DNA N-glycosylase activity"/>
    <property type="evidence" value="ECO:0007669"/>
    <property type="project" value="TreeGrafter"/>
</dbReference>
<evidence type="ECO:0000256" key="9">
    <source>
        <dbReference type="ARBA" id="ARBA00022801"/>
    </source>
</evidence>
<evidence type="ECO:0000259" key="15">
    <source>
        <dbReference type="SMART" id="SM00478"/>
    </source>
</evidence>
<dbReference type="InterPro" id="IPR015797">
    <property type="entry name" value="NUDIX_hydrolase-like_dom_sf"/>
</dbReference>
<comment type="cofactor">
    <cofactor evidence="14">
        <name>[4Fe-4S] cluster</name>
        <dbReference type="ChEBI" id="CHEBI:49883"/>
    </cofactor>
    <text evidence="14">Binds 1 [4Fe-4S] cluster.</text>
</comment>
<dbReference type="InterPro" id="IPR000445">
    <property type="entry name" value="HhH_motif"/>
</dbReference>
<evidence type="ECO:0000313" key="17">
    <source>
        <dbReference type="Proteomes" id="UP000199771"/>
    </source>
</evidence>
<proteinExistence type="inferred from homology"/>
<dbReference type="FunFam" id="1.10.340.30:FF:000002">
    <property type="entry name" value="Adenine DNA glycosylase"/>
    <property type="match status" value="1"/>
</dbReference>
<dbReference type="GO" id="GO:0046872">
    <property type="term" value="F:metal ion binding"/>
    <property type="evidence" value="ECO:0007669"/>
    <property type="project" value="UniProtKB-UniRule"/>
</dbReference>
<dbReference type="GO" id="GO:0006298">
    <property type="term" value="P:mismatch repair"/>
    <property type="evidence" value="ECO:0007669"/>
    <property type="project" value="TreeGrafter"/>
</dbReference>
<comment type="catalytic activity">
    <reaction evidence="1 14">
        <text>Hydrolyzes free adenine bases from 7,8-dihydro-8-oxoguanine:adenine mismatched double-stranded DNA, leaving an apurinic site.</text>
        <dbReference type="EC" id="3.2.2.31"/>
    </reaction>
</comment>
<dbReference type="Pfam" id="PF00730">
    <property type="entry name" value="HhH-GPD"/>
    <property type="match status" value="1"/>
</dbReference>
<evidence type="ECO:0000256" key="7">
    <source>
        <dbReference type="ARBA" id="ARBA00022723"/>
    </source>
</evidence>
<sequence>MSAFAQRLLAWFDQHGRHDLPWQHPREAYRVWLAEIMLQQTQVATVIPYFTRFIARFPDIHALAAAPLDDVLALWSGLGYYARARNLHRCARQIVAQYGGTFPRTLEALMELPGIGRSTAGAILAQAFGQRTPILDGNVRRVLARYGAVPGWPGTPAVQKRLWQLAEALLPDERMADYTQAIMDLGATVCTARKPACVRCPVAPGCAALAQNAVAEYPHPRSKKKRPQRHARLLLIRNPQGQLLLERRAPLGIWGGLWCPPLLGELHLASGTWAQILLDTASRVRQLPPLRHAFTHFDLELRPLQIELDAMPELICEPGQQLWVSLSTLSHLGLPAPVRRLIEQSFSLGST</sequence>
<name>A0A1I2JC41_9GAMM</name>
<dbReference type="RefSeq" id="WP_091533555.1">
    <property type="nucleotide sequence ID" value="NZ_FOOC01000006.1"/>
</dbReference>
<protein>
    <recommendedName>
        <fullName evidence="5 14">Adenine DNA glycosylase</fullName>
        <ecNumber evidence="4 14">3.2.2.31</ecNumber>
    </recommendedName>
</protein>
<dbReference type="InterPro" id="IPR011257">
    <property type="entry name" value="DNA_glycosylase"/>
</dbReference>
<dbReference type="NCBIfam" id="TIGR01084">
    <property type="entry name" value="mutY"/>
    <property type="match status" value="1"/>
</dbReference>
<evidence type="ECO:0000256" key="3">
    <source>
        <dbReference type="ARBA" id="ARBA00008343"/>
    </source>
</evidence>
<dbReference type="Pfam" id="PF14815">
    <property type="entry name" value="NUDIX_4"/>
    <property type="match status" value="1"/>
</dbReference>
<evidence type="ECO:0000256" key="5">
    <source>
        <dbReference type="ARBA" id="ARBA00022023"/>
    </source>
</evidence>
<keyword evidence="7" id="KW-0479">Metal-binding</keyword>
<comment type="function">
    <text evidence="2">Adenine glycosylase active on G-A mispairs. MutY also corrects error-prone DNA synthesis past GO lesions which are due to the oxidatively damaged form of guanine: 7,8-dihydro-8-oxoguanine (8-oxo-dGTP).</text>
</comment>
<dbReference type="GO" id="GO:0032357">
    <property type="term" value="F:oxidized purine DNA binding"/>
    <property type="evidence" value="ECO:0007669"/>
    <property type="project" value="TreeGrafter"/>
</dbReference>
<reference evidence="16 17" key="1">
    <citation type="submission" date="2016-10" db="EMBL/GenBank/DDBJ databases">
        <authorList>
            <person name="de Groot N.N."/>
        </authorList>
    </citation>
    <scope>NUCLEOTIDE SEQUENCE [LARGE SCALE GENOMIC DNA]</scope>
    <source>
        <strain evidence="16 17">DSM 23609</strain>
    </source>
</reference>
<dbReference type="PANTHER" id="PTHR42944">
    <property type="entry name" value="ADENINE DNA GLYCOSYLASE"/>
    <property type="match status" value="1"/>
</dbReference>
<dbReference type="Pfam" id="PF10576">
    <property type="entry name" value="EndIII_4Fe-2S"/>
    <property type="match status" value="1"/>
</dbReference>
<dbReference type="Gene3D" id="1.10.340.30">
    <property type="entry name" value="Hypothetical protein, domain 2"/>
    <property type="match status" value="1"/>
</dbReference>
<dbReference type="InterPro" id="IPR005760">
    <property type="entry name" value="A/G_AdeGlyc_MutY"/>
</dbReference>
<keyword evidence="6" id="KW-0004">4Fe-4S</keyword>
<dbReference type="SMART" id="SM00478">
    <property type="entry name" value="ENDO3c"/>
    <property type="match status" value="1"/>
</dbReference>
<evidence type="ECO:0000256" key="6">
    <source>
        <dbReference type="ARBA" id="ARBA00022485"/>
    </source>
</evidence>
<dbReference type="Gene3D" id="1.10.1670.10">
    <property type="entry name" value="Helix-hairpin-Helix base-excision DNA repair enzymes (C-terminal)"/>
    <property type="match status" value="1"/>
</dbReference>
<dbReference type="GO" id="GO:0051539">
    <property type="term" value="F:4 iron, 4 sulfur cluster binding"/>
    <property type="evidence" value="ECO:0007669"/>
    <property type="project" value="UniProtKB-UniRule"/>
</dbReference>
<dbReference type="InterPro" id="IPR044298">
    <property type="entry name" value="MIG/MutY"/>
</dbReference>
<evidence type="ECO:0000256" key="10">
    <source>
        <dbReference type="ARBA" id="ARBA00023004"/>
    </source>
</evidence>
<dbReference type="OrthoDB" id="9802365at2"/>
<keyword evidence="9" id="KW-0378">Hydrolase</keyword>
<dbReference type="GO" id="GO:0035485">
    <property type="term" value="F:adenine/guanine mispair binding"/>
    <property type="evidence" value="ECO:0007669"/>
    <property type="project" value="TreeGrafter"/>
</dbReference>
<evidence type="ECO:0000256" key="1">
    <source>
        <dbReference type="ARBA" id="ARBA00000843"/>
    </source>
</evidence>
<dbReference type="SUPFAM" id="SSF55811">
    <property type="entry name" value="Nudix"/>
    <property type="match status" value="1"/>
</dbReference>
<dbReference type="STRING" id="1076937.SAMN04488120_106136"/>
<dbReference type="PROSITE" id="PS01155">
    <property type="entry name" value="ENDONUCLEASE_III_2"/>
    <property type="match status" value="1"/>
</dbReference>
<keyword evidence="12" id="KW-0234">DNA repair</keyword>
<evidence type="ECO:0000256" key="14">
    <source>
        <dbReference type="RuleBase" id="RU365096"/>
    </source>
</evidence>
<dbReference type="InterPro" id="IPR004036">
    <property type="entry name" value="Endonuclease-III-like_CS2"/>
</dbReference>
<dbReference type="Gene3D" id="3.90.79.10">
    <property type="entry name" value="Nucleoside Triphosphate Pyrophosphohydrolase"/>
    <property type="match status" value="1"/>
</dbReference>
<keyword evidence="10 14" id="KW-0408">Iron</keyword>
<keyword evidence="17" id="KW-1185">Reference proteome</keyword>
<dbReference type="EMBL" id="FOOC01000006">
    <property type="protein sequence ID" value="SFF51668.1"/>
    <property type="molecule type" value="Genomic_DNA"/>
</dbReference>
<feature type="domain" description="HhH-GPD" evidence="15">
    <location>
        <begin position="37"/>
        <end position="188"/>
    </location>
</feature>
<evidence type="ECO:0000256" key="8">
    <source>
        <dbReference type="ARBA" id="ARBA00022763"/>
    </source>
</evidence>
<dbReference type="SUPFAM" id="SSF48150">
    <property type="entry name" value="DNA-glycosylase"/>
    <property type="match status" value="1"/>
</dbReference>
<dbReference type="EC" id="3.2.2.31" evidence="4 14"/>
<dbReference type="GO" id="GO:0000701">
    <property type="term" value="F:purine-specific mismatch base pair DNA N-glycosylase activity"/>
    <property type="evidence" value="ECO:0007669"/>
    <property type="project" value="UniProtKB-EC"/>
</dbReference>
<dbReference type="InterPro" id="IPR023170">
    <property type="entry name" value="HhH_base_excis_C"/>
</dbReference>
<keyword evidence="8 14" id="KW-0227">DNA damage</keyword>
<dbReference type="Proteomes" id="UP000199771">
    <property type="component" value="Unassembled WGS sequence"/>
</dbReference>
<dbReference type="PROSITE" id="PS00764">
    <property type="entry name" value="ENDONUCLEASE_III_1"/>
    <property type="match status" value="1"/>
</dbReference>
<dbReference type="InterPro" id="IPR003265">
    <property type="entry name" value="HhH-GPD_domain"/>
</dbReference>
<comment type="similarity">
    <text evidence="3 14">Belongs to the Nth/MutY family.</text>
</comment>
<dbReference type="InterPro" id="IPR003651">
    <property type="entry name" value="Endonuclease3_FeS-loop_motif"/>
</dbReference>
<dbReference type="CDD" id="cd00056">
    <property type="entry name" value="ENDO3c"/>
    <property type="match status" value="1"/>
</dbReference>
<evidence type="ECO:0000256" key="12">
    <source>
        <dbReference type="ARBA" id="ARBA00023204"/>
    </source>
</evidence>
<dbReference type="InterPro" id="IPR004035">
    <property type="entry name" value="Endouclease-III_FeS-bd_BS"/>
</dbReference>
<organism evidence="16 17">
    <name type="scientific">Fontimonas thermophila</name>
    <dbReference type="NCBI Taxonomy" id="1076937"/>
    <lineage>
        <taxon>Bacteria</taxon>
        <taxon>Pseudomonadati</taxon>
        <taxon>Pseudomonadota</taxon>
        <taxon>Gammaproteobacteria</taxon>
        <taxon>Nevskiales</taxon>
        <taxon>Nevskiaceae</taxon>
        <taxon>Fontimonas</taxon>
    </lineage>
</organism>
<dbReference type="GO" id="GO:0006284">
    <property type="term" value="P:base-excision repair"/>
    <property type="evidence" value="ECO:0007669"/>
    <property type="project" value="UniProtKB-UniRule"/>
</dbReference>
<evidence type="ECO:0000256" key="2">
    <source>
        <dbReference type="ARBA" id="ARBA00002933"/>
    </source>
</evidence>